<dbReference type="OrthoDB" id="5230585at2759"/>
<gene>
    <name evidence="1" type="ORF">Micbo1qcDRAFT_214430</name>
</gene>
<dbReference type="PANTHER" id="PTHR42080">
    <property type="entry name" value="SRR1 DOMAIN-CONTAINING PROTEIN"/>
    <property type="match status" value="1"/>
</dbReference>
<keyword evidence="2" id="KW-1185">Reference proteome</keyword>
<dbReference type="EMBL" id="KQ964258">
    <property type="protein sequence ID" value="KXJ88521.1"/>
    <property type="molecule type" value="Genomic_DNA"/>
</dbReference>
<dbReference type="Proteomes" id="UP000070501">
    <property type="component" value="Unassembled WGS sequence"/>
</dbReference>
<organism evidence="1 2">
    <name type="scientific">Microdochium bolleyi</name>
    <dbReference type="NCBI Taxonomy" id="196109"/>
    <lineage>
        <taxon>Eukaryota</taxon>
        <taxon>Fungi</taxon>
        <taxon>Dikarya</taxon>
        <taxon>Ascomycota</taxon>
        <taxon>Pezizomycotina</taxon>
        <taxon>Sordariomycetes</taxon>
        <taxon>Xylariomycetidae</taxon>
        <taxon>Xylariales</taxon>
        <taxon>Microdochiaceae</taxon>
        <taxon>Microdochium</taxon>
    </lineage>
</organism>
<dbReference type="AlphaFoldDB" id="A0A136IUF1"/>
<reference evidence="2" key="1">
    <citation type="submission" date="2016-02" db="EMBL/GenBank/DDBJ databases">
        <title>Draft genome sequence of Microdochium bolleyi, a fungal endophyte of beachgrass.</title>
        <authorList>
            <consortium name="DOE Joint Genome Institute"/>
            <person name="David A.S."/>
            <person name="May G."/>
            <person name="Haridas S."/>
            <person name="Lim J."/>
            <person name="Wang M."/>
            <person name="Labutti K."/>
            <person name="Lipzen A."/>
            <person name="Barry K."/>
            <person name="Grigoriev I.V."/>
        </authorList>
    </citation>
    <scope>NUCLEOTIDE SEQUENCE [LARGE SCALE GENOMIC DNA]</scope>
    <source>
        <strain evidence="2">J235TASD1</strain>
    </source>
</reference>
<evidence type="ECO:0000313" key="1">
    <source>
        <dbReference type="EMBL" id="KXJ88521.1"/>
    </source>
</evidence>
<accession>A0A136IUF1</accession>
<evidence type="ECO:0000313" key="2">
    <source>
        <dbReference type="Proteomes" id="UP000070501"/>
    </source>
</evidence>
<proteinExistence type="predicted"/>
<sequence length="300" mass="33948">MPLIRAAVCDPEAKQAWVSSSRYAADLYDAGVKLGCKEDLIEIERQLQRCSKMKCITLPHVNGSTAKYRNPIYHDKKSKCREPFIDFKVYWQLVHCQPNARLKFIPRITTAAPFSKIENMDYMEELDGDPEGPRGTLEWEVKGPCTHHAMAHTMASVAKTIQKKQVGAKCGRHIKLLAQEPAYTPAMETMFKEIGKFDIVGKYGASGFAELDDNCIVFAPFVNAPVKQTVADLARPAVIICNQIEEPIYHEARAPRSSNPESPRTRQMWRDYDQQRFPISADLGPLAGHVCNLYIYSRRT</sequence>
<name>A0A136IUF1_9PEZI</name>
<dbReference type="PANTHER" id="PTHR42080:SF3">
    <property type="entry name" value="SRR1-LIKE DOMAIN-CONTAINING PROTEIN"/>
    <property type="match status" value="1"/>
</dbReference>
<dbReference type="InParanoid" id="A0A136IUF1"/>
<protein>
    <recommendedName>
        <fullName evidence="3">SRR1-like domain-containing protein</fullName>
    </recommendedName>
</protein>
<evidence type="ECO:0008006" key="3">
    <source>
        <dbReference type="Google" id="ProtNLM"/>
    </source>
</evidence>